<name>A0ACB8D8B8_DERSI</name>
<evidence type="ECO:0000313" key="1">
    <source>
        <dbReference type="EMBL" id="KAH7960837.1"/>
    </source>
</evidence>
<organism evidence="1 2">
    <name type="scientific">Dermacentor silvarum</name>
    <name type="common">Tick</name>
    <dbReference type="NCBI Taxonomy" id="543639"/>
    <lineage>
        <taxon>Eukaryota</taxon>
        <taxon>Metazoa</taxon>
        <taxon>Ecdysozoa</taxon>
        <taxon>Arthropoda</taxon>
        <taxon>Chelicerata</taxon>
        <taxon>Arachnida</taxon>
        <taxon>Acari</taxon>
        <taxon>Parasitiformes</taxon>
        <taxon>Ixodida</taxon>
        <taxon>Ixodoidea</taxon>
        <taxon>Ixodidae</taxon>
        <taxon>Rhipicephalinae</taxon>
        <taxon>Dermacentor</taxon>
    </lineage>
</organism>
<keyword evidence="2" id="KW-1185">Reference proteome</keyword>
<dbReference type="EMBL" id="CM023472">
    <property type="protein sequence ID" value="KAH7960837.1"/>
    <property type="molecule type" value="Genomic_DNA"/>
</dbReference>
<comment type="caution">
    <text evidence="1">The sequence shown here is derived from an EMBL/GenBank/DDBJ whole genome shotgun (WGS) entry which is preliminary data.</text>
</comment>
<reference evidence="1" key="1">
    <citation type="submission" date="2020-05" db="EMBL/GenBank/DDBJ databases">
        <title>Large-scale comparative analyses of tick genomes elucidate their genetic diversity and vector capacities.</title>
        <authorList>
            <person name="Jia N."/>
            <person name="Wang J."/>
            <person name="Shi W."/>
            <person name="Du L."/>
            <person name="Sun Y."/>
            <person name="Zhan W."/>
            <person name="Jiang J."/>
            <person name="Wang Q."/>
            <person name="Zhang B."/>
            <person name="Ji P."/>
            <person name="Sakyi L.B."/>
            <person name="Cui X."/>
            <person name="Yuan T."/>
            <person name="Jiang B."/>
            <person name="Yang W."/>
            <person name="Lam T.T.-Y."/>
            <person name="Chang Q."/>
            <person name="Ding S."/>
            <person name="Wang X."/>
            <person name="Zhu J."/>
            <person name="Ruan X."/>
            <person name="Zhao L."/>
            <person name="Wei J."/>
            <person name="Que T."/>
            <person name="Du C."/>
            <person name="Cheng J."/>
            <person name="Dai P."/>
            <person name="Han X."/>
            <person name="Huang E."/>
            <person name="Gao Y."/>
            <person name="Liu J."/>
            <person name="Shao H."/>
            <person name="Ye R."/>
            <person name="Li L."/>
            <person name="Wei W."/>
            <person name="Wang X."/>
            <person name="Wang C."/>
            <person name="Yang T."/>
            <person name="Huo Q."/>
            <person name="Li W."/>
            <person name="Guo W."/>
            <person name="Chen H."/>
            <person name="Zhou L."/>
            <person name="Ni X."/>
            <person name="Tian J."/>
            <person name="Zhou Y."/>
            <person name="Sheng Y."/>
            <person name="Liu T."/>
            <person name="Pan Y."/>
            <person name="Xia L."/>
            <person name="Li J."/>
            <person name="Zhao F."/>
            <person name="Cao W."/>
        </authorList>
    </citation>
    <scope>NUCLEOTIDE SEQUENCE</scope>
    <source>
        <strain evidence="1">Dsil-2018</strain>
    </source>
</reference>
<dbReference type="Proteomes" id="UP000821865">
    <property type="component" value="Chromosome 3"/>
</dbReference>
<sequence>MAALAAAPKRPLKSILRRGSKSDAAGAAVAPPAYDADAGDGDVGGAGAQVPSTNYLSYDPAESSNQAAMASFALCALCGLAVLVSAASFYVSRAAAGGDEVTPAVELIPANVSEAAVTTVPDARAAEVHVTSGAEDSDATDAEDATNGEWTGENETSMPLDESEQVERAPMLVKHANLSVKSV</sequence>
<accession>A0ACB8D8B8</accession>
<gene>
    <name evidence="1" type="ORF">HPB49_023843</name>
</gene>
<protein>
    <submittedName>
        <fullName evidence="1">Uncharacterized protein</fullName>
    </submittedName>
</protein>
<evidence type="ECO:0000313" key="2">
    <source>
        <dbReference type="Proteomes" id="UP000821865"/>
    </source>
</evidence>
<proteinExistence type="predicted"/>